<evidence type="ECO:0000256" key="4">
    <source>
        <dbReference type="ARBA" id="ARBA00023235"/>
    </source>
</evidence>
<dbReference type="Proteomes" id="UP000605846">
    <property type="component" value="Unassembled WGS sequence"/>
</dbReference>
<evidence type="ECO:0000256" key="3">
    <source>
        <dbReference type="ARBA" id="ARBA00022806"/>
    </source>
</evidence>
<dbReference type="PANTHER" id="PTHR47835">
    <property type="entry name" value="HFM1, ATP DEPENDENT DNA HELICASE HOMOLOG"/>
    <property type="match status" value="1"/>
</dbReference>
<dbReference type="InterPro" id="IPR001650">
    <property type="entry name" value="Helicase_C-like"/>
</dbReference>
<keyword evidence="3" id="KW-0547">Nucleotide-binding</keyword>
<dbReference type="PROSITE" id="PS51194">
    <property type="entry name" value="HELICASE_CTER"/>
    <property type="match status" value="1"/>
</dbReference>
<dbReference type="EC" id="5.6.2.4" evidence="7"/>
<comment type="catalytic activity">
    <reaction evidence="8">
        <text>ATP + H2O = ADP + phosphate + H(+)</text>
        <dbReference type="Rhea" id="RHEA:13065"/>
        <dbReference type="ChEBI" id="CHEBI:15377"/>
        <dbReference type="ChEBI" id="CHEBI:15378"/>
        <dbReference type="ChEBI" id="CHEBI:30616"/>
        <dbReference type="ChEBI" id="CHEBI:43474"/>
        <dbReference type="ChEBI" id="CHEBI:456216"/>
        <dbReference type="EC" id="5.6.2.4"/>
    </reaction>
</comment>
<dbReference type="SUPFAM" id="SSF158702">
    <property type="entry name" value="Sec63 N-terminal domain-like"/>
    <property type="match status" value="1"/>
</dbReference>
<dbReference type="GO" id="GO:0016787">
    <property type="term" value="F:hydrolase activity"/>
    <property type="evidence" value="ECO:0007669"/>
    <property type="project" value="UniProtKB-KW"/>
</dbReference>
<dbReference type="Gene3D" id="1.10.10.10">
    <property type="entry name" value="Winged helix-like DNA-binding domain superfamily/Winged helix DNA-binding domain"/>
    <property type="match status" value="1"/>
</dbReference>
<dbReference type="PANTHER" id="PTHR47835:SF3">
    <property type="entry name" value="HELICASE FOR MEIOSIS 1"/>
    <property type="match status" value="1"/>
</dbReference>
<evidence type="ECO:0000259" key="10">
    <source>
        <dbReference type="PROSITE" id="PS51194"/>
    </source>
</evidence>
<dbReference type="InterPro" id="IPR052247">
    <property type="entry name" value="Meiotic_Crossover_Helicase"/>
</dbReference>
<dbReference type="CDD" id="cd18795">
    <property type="entry name" value="SF2_C_Ski2"/>
    <property type="match status" value="1"/>
</dbReference>
<dbReference type="SMART" id="SM00490">
    <property type="entry name" value="HELICc"/>
    <property type="match status" value="1"/>
</dbReference>
<dbReference type="SMART" id="SM00973">
    <property type="entry name" value="Sec63"/>
    <property type="match status" value="1"/>
</dbReference>
<keyword evidence="2" id="KW-0378">Hydrolase</keyword>
<dbReference type="Gene3D" id="1.10.3380.10">
    <property type="entry name" value="Sec63 N-terminal domain-like domain"/>
    <property type="match status" value="1"/>
</dbReference>
<dbReference type="InterPro" id="IPR057842">
    <property type="entry name" value="WH_MER3"/>
</dbReference>
<dbReference type="Gene3D" id="3.40.50.300">
    <property type="entry name" value="P-loop containing nucleotide triphosphate hydrolases"/>
    <property type="match status" value="1"/>
</dbReference>
<evidence type="ECO:0000256" key="5">
    <source>
        <dbReference type="ARBA" id="ARBA00023254"/>
    </source>
</evidence>
<keyword evidence="5" id="KW-0469">Meiosis</keyword>
<evidence type="ECO:0000256" key="9">
    <source>
        <dbReference type="SAM" id="MobiDB-lite"/>
    </source>
</evidence>
<keyword evidence="12" id="KW-1185">Reference proteome</keyword>
<dbReference type="GO" id="GO:0043138">
    <property type="term" value="F:3'-5' DNA helicase activity"/>
    <property type="evidence" value="ECO:0007669"/>
    <property type="project" value="UniProtKB-EC"/>
</dbReference>
<keyword evidence="3" id="KW-0347">Helicase</keyword>
<sequence length="930" mass="104340">MPFCPTRKSTQASCETLLKMMQKRKYGDSTANEVYSADVQDKKLKEFIKKGVGFHHARSQNFAHHKEAGLSFNDRHTVEKLFLERKIKIIGKVDTSNAKKSPITVCSLATTSTLAAGVNLPAHLVIVKSTKGYQNGKLSEYSDIDLLQMMGRAGRPGLDDSGCAVILTTMDKENHYRALVSGSNSVESNLHENLVEHLMSEVCLGTIVDMQSGIRWGRLRSTFLYVRVQKNPSYYKLPDSAISELTPDRILKGHICIKYLDTLIDRKLVLKQTSATGHTSFEATEYGKAMDRYYINFQTMVNILTAEPCHSVRDVLDLVSRAQEYESVRYAAGEKPFLNSLRNNANIVYPPKGKVANIADKISLMIQCVLGGVSLYDVTVGNNLVLLSLSVVQNASRITKCIIDCSVHNQDASSLKHALDFYRSLQAKLWSTSPFVLRQLDGIGPQLANMFSQAGIHSLSQLQTCDARRIELLAHRNPPFGNQIKDSLNCIPKFALKVHQEKSSQRNSNEIAIVIKLSLINTKYKDSKGGKGRYAIFWAETSEHLLLDFRRIAQVFLHAFILVLSACNYRNQKLYEQAQGFTMHVSITSLSTKIICHLQSEDYVGVEVLKEIKPEIDPIKFITLTGPMRATENKSAVTKEATHSEEREQFNDSDEEWWTELANGTGRIFKRYARLNLLFDAAEAGNQRIGTCTNSETQERIATIINAIPKLCAYYFTSERFLRDINASVISCTQENDKHVEIKTKRRQDLNASPKIAKRSRTERSRAKQSAPLCQDTGSEGLSRSSEIDDIGKTSIKREEIIVPNDLQTQTSVWSYDPWGDNDILSQFLLDKADSRENQGYSNVSISHPVDDDNVHAVSETLEDPVDVLWDKAGSFAFHAFNKPPHNIDGEAELLPGTDNGQTEEQMSSFQQWLKDSVIIVDTECTSNHV</sequence>
<accession>A0A8H7EQ91</accession>
<organism evidence="11 12">
    <name type="scientific">Apophysomyces ossiformis</name>
    <dbReference type="NCBI Taxonomy" id="679940"/>
    <lineage>
        <taxon>Eukaryota</taxon>
        <taxon>Fungi</taxon>
        <taxon>Fungi incertae sedis</taxon>
        <taxon>Mucoromycota</taxon>
        <taxon>Mucoromycotina</taxon>
        <taxon>Mucoromycetes</taxon>
        <taxon>Mucorales</taxon>
        <taxon>Mucorineae</taxon>
        <taxon>Mucoraceae</taxon>
        <taxon>Apophysomyces</taxon>
    </lineage>
</organism>
<evidence type="ECO:0000256" key="2">
    <source>
        <dbReference type="ARBA" id="ARBA00022801"/>
    </source>
</evidence>
<evidence type="ECO:0000256" key="1">
    <source>
        <dbReference type="ARBA" id="ARBA00010140"/>
    </source>
</evidence>
<dbReference type="Pfam" id="PF23445">
    <property type="entry name" value="WHD_SNRNP200"/>
    <property type="match status" value="1"/>
</dbReference>
<dbReference type="InterPro" id="IPR027417">
    <property type="entry name" value="P-loop_NTPase"/>
</dbReference>
<evidence type="ECO:0000256" key="7">
    <source>
        <dbReference type="ARBA" id="ARBA00034808"/>
    </source>
</evidence>
<keyword evidence="3" id="KW-0067">ATP-binding</keyword>
<evidence type="ECO:0000313" key="11">
    <source>
        <dbReference type="EMBL" id="KAF7728012.1"/>
    </source>
</evidence>
<feature type="compositionally biased region" description="Polar residues" evidence="9">
    <location>
        <begin position="776"/>
        <end position="785"/>
    </location>
</feature>
<reference evidence="11" key="1">
    <citation type="submission" date="2020-01" db="EMBL/GenBank/DDBJ databases">
        <title>Genome Sequencing of Three Apophysomyces-Like Fungal Strains Confirms a Novel Fungal Genus in the Mucoromycota with divergent Burkholderia-like Endosymbiotic Bacteria.</title>
        <authorList>
            <person name="Stajich J.E."/>
            <person name="Macias A.M."/>
            <person name="Carter-House D."/>
            <person name="Lovett B."/>
            <person name="Kasson L.R."/>
            <person name="Berry K."/>
            <person name="Grigoriev I."/>
            <person name="Chang Y."/>
            <person name="Spatafora J."/>
            <person name="Kasson M.T."/>
        </authorList>
    </citation>
    <scope>NUCLEOTIDE SEQUENCE</scope>
    <source>
        <strain evidence="11">NRRL A-21654</strain>
    </source>
</reference>
<dbReference type="OrthoDB" id="5575at2759"/>
<evidence type="ECO:0000256" key="6">
    <source>
        <dbReference type="ARBA" id="ARBA00034617"/>
    </source>
</evidence>
<keyword evidence="4" id="KW-0413">Isomerase</keyword>
<dbReference type="EMBL" id="JABAYA010000045">
    <property type="protein sequence ID" value="KAF7728012.1"/>
    <property type="molecule type" value="Genomic_DNA"/>
</dbReference>
<dbReference type="SUPFAM" id="SSF52540">
    <property type="entry name" value="P-loop containing nucleoside triphosphate hydrolases"/>
    <property type="match status" value="1"/>
</dbReference>
<comment type="similarity">
    <text evidence="1">Belongs to the helicase family. SKI2 subfamily.</text>
</comment>
<evidence type="ECO:0000313" key="12">
    <source>
        <dbReference type="Proteomes" id="UP000605846"/>
    </source>
</evidence>
<comment type="caution">
    <text evidence="11">The sequence shown here is derived from an EMBL/GenBank/DDBJ whole genome shotgun (WGS) entry which is preliminary data.</text>
</comment>
<protein>
    <recommendedName>
        <fullName evidence="7">DNA 3'-5' helicase</fullName>
        <ecNumber evidence="7">5.6.2.4</ecNumber>
    </recommendedName>
</protein>
<proteinExistence type="inferred from homology"/>
<feature type="region of interest" description="Disordered" evidence="9">
    <location>
        <begin position="745"/>
        <end position="786"/>
    </location>
</feature>
<evidence type="ECO:0000256" key="8">
    <source>
        <dbReference type="ARBA" id="ARBA00048988"/>
    </source>
</evidence>
<gene>
    <name evidence="11" type="primary">MER3</name>
    <name evidence="11" type="ORF">EC973_006777</name>
</gene>
<feature type="domain" description="Helicase C-terminal" evidence="10">
    <location>
        <begin position="1"/>
        <end position="202"/>
    </location>
</feature>
<dbReference type="GO" id="GO:0051321">
    <property type="term" value="P:meiotic cell cycle"/>
    <property type="evidence" value="ECO:0007669"/>
    <property type="project" value="UniProtKB-KW"/>
</dbReference>
<dbReference type="Pfam" id="PF02889">
    <property type="entry name" value="Sec63"/>
    <property type="match status" value="1"/>
</dbReference>
<comment type="catalytic activity">
    <reaction evidence="6">
        <text>Couples ATP hydrolysis with the unwinding of duplex DNA by translocating in the 3'-5' direction.</text>
        <dbReference type="EC" id="5.6.2.4"/>
    </reaction>
</comment>
<dbReference type="AlphaFoldDB" id="A0A8H7EQ91"/>
<name>A0A8H7EQ91_9FUNG</name>
<dbReference type="InterPro" id="IPR004179">
    <property type="entry name" value="Sec63-dom"/>
</dbReference>
<dbReference type="InterPro" id="IPR036388">
    <property type="entry name" value="WH-like_DNA-bd_sf"/>
</dbReference>